<organism evidence="1 2">
    <name type="scientific">Catenovulum agarivorans DS-2</name>
    <dbReference type="NCBI Taxonomy" id="1328313"/>
    <lineage>
        <taxon>Bacteria</taxon>
        <taxon>Pseudomonadati</taxon>
        <taxon>Pseudomonadota</taxon>
        <taxon>Gammaproteobacteria</taxon>
        <taxon>Alteromonadales</taxon>
        <taxon>Alteromonadaceae</taxon>
        <taxon>Catenovulum</taxon>
    </lineage>
</organism>
<dbReference type="AlphaFoldDB" id="W7QX61"/>
<accession>W7QX61</accession>
<reference evidence="1 2" key="1">
    <citation type="journal article" date="2014" name="Genome Announc.">
        <title>Draft Genome Sequence of the Agar-Degrading Bacterium Catenovulum sp. Strain DS-2, Isolated from Intestines of Haliotis diversicolor.</title>
        <authorList>
            <person name="Shan D."/>
            <person name="Li X."/>
            <person name="Gu Z."/>
            <person name="Wei G."/>
            <person name="Gao Z."/>
            <person name="Shao Z."/>
        </authorList>
    </citation>
    <scope>NUCLEOTIDE SEQUENCE [LARGE SCALE GENOMIC DNA]</scope>
    <source>
        <strain evidence="1 2">DS-2</strain>
    </source>
</reference>
<dbReference type="STRING" id="1328313.DS2_10502"/>
<protein>
    <submittedName>
        <fullName evidence="1">Uncharacterized protein</fullName>
    </submittedName>
</protein>
<comment type="caution">
    <text evidence="1">The sequence shown here is derived from an EMBL/GenBank/DDBJ whole genome shotgun (WGS) entry which is preliminary data.</text>
</comment>
<keyword evidence="2" id="KW-1185">Reference proteome</keyword>
<dbReference type="EMBL" id="ARZY01000018">
    <property type="protein sequence ID" value="EWH09870.1"/>
    <property type="molecule type" value="Genomic_DNA"/>
</dbReference>
<name>W7QX61_9ALTE</name>
<evidence type="ECO:0000313" key="2">
    <source>
        <dbReference type="Proteomes" id="UP000019276"/>
    </source>
</evidence>
<gene>
    <name evidence="1" type="ORF">DS2_10502</name>
</gene>
<evidence type="ECO:0000313" key="1">
    <source>
        <dbReference type="EMBL" id="EWH09870.1"/>
    </source>
</evidence>
<sequence length="167" mass="18942">MILMTLTPSDVTAICATFIALLALVVSLVQLKIQRKHNQLSLRPYLNCNFRFDTAKPISFRVENKGQGVAIIKALVMVNLGKRKIIKNHFDMESAFLEAGIDLNKVSFSGSIPAREGYLMPGDSLTLIEFHESAKDTGLYKFLNEKLDPVHFEIEYECVYQKRYSTH</sequence>
<proteinExistence type="predicted"/>
<dbReference type="Proteomes" id="UP000019276">
    <property type="component" value="Unassembled WGS sequence"/>
</dbReference>